<feature type="chain" id="PRO_5012273714" description="DUF2946 domain-containing protein" evidence="2">
    <location>
        <begin position="27"/>
        <end position="111"/>
    </location>
</feature>
<protein>
    <recommendedName>
        <fullName evidence="5">DUF2946 domain-containing protein</fullName>
    </recommendedName>
</protein>
<reference evidence="3 4" key="1">
    <citation type="submission" date="2016-09" db="EMBL/GenBank/DDBJ databases">
        <title>Genome-resolved meta-omics ties microbial dynamics to process performance in biotechnology for thiocyanate degradation.</title>
        <authorList>
            <person name="Kantor R.S."/>
            <person name="Huddy R.J."/>
            <person name="Iyer R."/>
            <person name="Thomas B.C."/>
            <person name="Brown C.T."/>
            <person name="Anantharaman K."/>
            <person name="Tringe S."/>
            <person name="Hettich R.L."/>
            <person name="Harrison S.T."/>
            <person name="Banfield J.F."/>
        </authorList>
    </citation>
    <scope>NUCLEOTIDE SEQUENCE [LARGE SCALE GENOMIC DNA]</scope>
    <source>
        <strain evidence="3">59-99</strain>
    </source>
</reference>
<evidence type="ECO:0000313" key="4">
    <source>
        <dbReference type="Proteomes" id="UP000184233"/>
    </source>
</evidence>
<accession>A0A1M3KWC7</accession>
<name>A0A1M3KWC7_9BACT</name>
<dbReference type="Proteomes" id="UP000184233">
    <property type="component" value="Unassembled WGS sequence"/>
</dbReference>
<keyword evidence="2" id="KW-0732">Signal</keyword>
<dbReference type="EMBL" id="MKVH01000024">
    <property type="protein sequence ID" value="OJX56761.1"/>
    <property type="molecule type" value="Genomic_DNA"/>
</dbReference>
<feature type="signal peptide" evidence="2">
    <location>
        <begin position="1"/>
        <end position="26"/>
    </location>
</feature>
<gene>
    <name evidence="3" type="ORF">BGO89_09510</name>
</gene>
<feature type="compositionally biased region" description="Basic and acidic residues" evidence="1">
    <location>
        <begin position="100"/>
        <end position="111"/>
    </location>
</feature>
<evidence type="ECO:0000313" key="3">
    <source>
        <dbReference type="EMBL" id="OJX56761.1"/>
    </source>
</evidence>
<dbReference type="STRING" id="1895771.BGO89_09510"/>
<proteinExistence type="predicted"/>
<evidence type="ECO:0000256" key="1">
    <source>
        <dbReference type="SAM" id="MobiDB-lite"/>
    </source>
</evidence>
<comment type="caution">
    <text evidence="3">The sequence shown here is derived from an EMBL/GenBank/DDBJ whole genome shotgun (WGS) entry which is preliminary data.</text>
</comment>
<evidence type="ECO:0008006" key="5">
    <source>
        <dbReference type="Google" id="ProtNLM"/>
    </source>
</evidence>
<feature type="region of interest" description="Disordered" evidence="1">
    <location>
        <begin position="90"/>
        <end position="111"/>
    </location>
</feature>
<evidence type="ECO:0000256" key="2">
    <source>
        <dbReference type="SAM" id="SignalP"/>
    </source>
</evidence>
<dbReference type="AlphaFoldDB" id="A0A1M3KWC7"/>
<sequence>MFDRIARILRPTAAVLMLCFAMVWGASSVHTHHDELRHDVVVTAATGDHQDGAGDCSLCHVTKQQILLPSTTVLVHLATVDDVQYRPVDPHRPIATARTLSDRAPPEQRPG</sequence>
<organism evidence="3 4">
    <name type="scientific">Candidatus Kapaibacterium thiocyanatum</name>
    <dbReference type="NCBI Taxonomy" id="1895771"/>
    <lineage>
        <taxon>Bacteria</taxon>
        <taxon>Pseudomonadati</taxon>
        <taxon>Candidatus Kapaibacteriota</taxon>
        <taxon>Candidatus Kapaibacteriia</taxon>
        <taxon>Candidatus Kapaibacteriales</taxon>
        <taxon>Candidatus Kapaibacteriaceae</taxon>
        <taxon>Candidatus Kapaibacterium</taxon>
    </lineage>
</organism>